<dbReference type="EMBL" id="CP002548">
    <property type="protein sequence ID" value="AGL90778.1"/>
    <property type="molecule type" value="Genomic_DNA"/>
</dbReference>
<dbReference type="PATRIC" id="fig|980422.3.peg.797"/>
<keyword evidence="1" id="KW-0812">Transmembrane</keyword>
<dbReference type="HOGENOM" id="CLU_157314_0_0_14"/>
<feature type="transmembrane region" description="Helical" evidence="1">
    <location>
        <begin position="59"/>
        <end position="76"/>
    </location>
</feature>
<dbReference type="KEGG" id="nzs:SLY_0863"/>
<protein>
    <submittedName>
        <fullName evidence="2">Uncharacterized protein</fullName>
    </submittedName>
</protein>
<accession>R4S1U8</accession>
<evidence type="ECO:0000256" key="1">
    <source>
        <dbReference type="SAM" id="Phobius"/>
    </source>
</evidence>
<dbReference type="AlphaFoldDB" id="R4S1U8"/>
<organism evidence="2 3">
    <name type="scientific">Strawberry lethal yellows phytoplasma (CPA) str. NZSb11</name>
    <dbReference type="NCBI Taxonomy" id="980422"/>
    <lineage>
        <taxon>Bacteria</taxon>
        <taxon>Bacillati</taxon>
        <taxon>Mycoplasmatota</taxon>
        <taxon>Mollicutes</taxon>
        <taxon>Acholeplasmatales</taxon>
        <taxon>Acholeplasmataceae</taxon>
        <taxon>Candidatus Phytoplasma</taxon>
        <taxon>16SrXII (Stolbur group)</taxon>
    </lineage>
</organism>
<keyword evidence="1" id="KW-1133">Transmembrane helix</keyword>
<keyword evidence="1" id="KW-0472">Membrane</keyword>
<dbReference type="Proteomes" id="UP000013941">
    <property type="component" value="Chromosome"/>
</dbReference>
<reference evidence="2 3" key="1">
    <citation type="journal article" date="2013" name="BMC Genomics">
        <title>Comparison of the complete genome sequence of two closely related isolates of 'Candidatus Phytoplasma australiense' reveals genome plasticity.</title>
        <authorList>
            <person name="Andersen M.T."/>
            <person name="Liefting L.W."/>
            <person name="Havukkala I."/>
            <person name="Beever R.E."/>
        </authorList>
    </citation>
    <scope>NUCLEOTIDE SEQUENCE [LARGE SCALE GENOMIC DNA]</scope>
    <source>
        <strain evidence="2 3">NZSb11</strain>
    </source>
</reference>
<keyword evidence="3" id="KW-1185">Reference proteome</keyword>
<proteinExistence type="predicted"/>
<evidence type="ECO:0000313" key="3">
    <source>
        <dbReference type="Proteomes" id="UP000013941"/>
    </source>
</evidence>
<sequence>MCFIILIFVFFFIRYGYFISLAKRMPEYVNYESNPSEENKKKYRAAVEKFEKDYRKSALISWVACLVIPALICFLGRKDKKGFYQNPSHSPTYPPRY</sequence>
<evidence type="ECO:0000313" key="2">
    <source>
        <dbReference type="EMBL" id="AGL90778.1"/>
    </source>
</evidence>
<gene>
    <name evidence="2" type="ORF">SLY_0863</name>
</gene>
<name>R4S1U8_PHYAS</name>